<dbReference type="STRING" id="573413.Spirs_2903"/>
<reference evidence="10 11" key="1">
    <citation type="journal article" date="2010" name="Stand. Genomic Sci.">
        <title>Complete genome sequence of Spirochaeta smaragdinae type strain (SEBR 4228).</title>
        <authorList>
            <person name="Mavromatis K."/>
            <person name="Yasawong M."/>
            <person name="Chertkov O."/>
            <person name="Lapidus A."/>
            <person name="Lucas S."/>
            <person name="Nolan M."/>
            <person name="Del Rio T.G."/>
            <person name="Tice H."/>
            <person name="Cheng J.F."/>
            <person name="Pitluck S."/>
            <person name="Liolios K."/>
            <person name="Ivanova N."/>
            <person name="Tapia R."/>
            <person name="Han C."/>
            <person name="Bruce D."/>
            <person name="Goodwin L."/>
            <person name="Pati A."/>
            <person name="Chen A."/>
            <person name="Palaniappan K."/>
            <person name="Land M."/>
            <person name="Hauser L."/>
            <person name="Chang Y.J."/>
            <person name="Jeffries C.D."/>
            <person name="Detter J.C."/>
            <person name="Rohde M."/>
            <person name="Brambilla E."/>
            <person name="Spring S."/>
            <person name="Goker M."/>
            <person name="Sikorski J."/>
            <person name="Woyke T."/>
            <person name="Bristow J."/>
            <person name="Eisen J.A."/>
            <person name="Markowitz V."/>
            <person name="Hugenholtz P."/>
            <person name="Klenk H.P."/>
            <person name="Kyrpides N.C."/>
        </authorList>
    </citation>
    <scope>NUCLEOTIDE SEQUENCE [LARGE SCALE GENOMIC DNA]</scope>
    <source>
        <strain evidence="11">DSM 11293 / JCM 15392 / SEBR 4228</strain>
    </source>
</reference>
<evidence type="ECO:0000256" key="4">
    <source>
        <dbReference type="HAMAP-Rule" id="MF_01925"/>
    </source>
</evidence>
<dbReference type="eggNOG" id="COG0345">
    <property type="taxonomic scope" value="Bacteria"/>
</dbReference>
<comment type="subcellular location">
    <subcellularLocation>
        <location evidence="4">Cytoplasm</location>
    </subcellularLocation>
</comment>
<feature type="domain" description="Pyrroline-5-carboxylate reductase dimerisation" evidence="9">
    <location>
        <begin position="161"/>
        <end position="265"/>
    </location>
</feature>
<dbReference type="PANTHER" id="PTHR11645:SF0">
    <property type="entry name" value="PYRROLINE-5-CARBOXYLATE REDUCTASE 3"/>
    <property type="match status" value="1"/>
</dbReference>
<dbReference type="PROSITE" id="PS00521">
    <property type="entry name" value="P5CR"/>
    <property type="match status" value="1"/>
</dbReference>
<dbReference type="SUPFAM" id="SSF51735">
    <property type="entry name" value="NAD(P)-binding Rossmann-fold domains"/>
    <property type="match status" value="1"/>
</dbReference>
<keyword evidence="4" id="KW-0963">Cytoplasm</keyword>
<evidence type="ECO:0000256" key="6">
    <source>
        <dbReference type="PIRSR" id="PIRSR000193-1"/>
    </source>
</evidence>
<organism evidence="10 11">
    <name type="scientific">Sediminispirochaeta smaragdinae (strain DSM 11293 / JCM 15392 / SEBR 4228)</name>
    <name type="common">Spirochaeta smaragdinae</name>
    <dbReference type="NCBI Taxonomy" id="573413"/>
    <lineage>
        <taxon>Bacteria</taxon>
        <taxon>Pseudomonadati</taxon>
        <taxon>Spirochaetota</taxon>
        <taxon>Spirochaetia</taxon>
        <taxon>Spirochaetales</taxon>
        <taxon>Spirochaetaceae</taxon>
        <taxon>Sediminispirochaeta</taxon>
    </lineage>
</organism>
<dbReference type="Pfam" id="PF14748">
    <property type="entry name" value="P5CR_dimer"/>
    <property type="match status" value="1"/>
</dbReference>
<evidence type="ECO:0000313" key="10">
    <source>
        <dbReference type="EMBL" id="ADK82006.1"/>
    </source>
</evidence>
<dbReference type="NCBIfam" id="TIGR00112">
    <property type="entry name" value="proC"/>
    <property type="match status" value="1"/>
</dbReference>
<evidence type="ECO:0000313" key="11">
    <source>
        <dbReference type="Proteomes" id="UP000002318"/>
    </source>
</evidence>
<comment type="similarity">
    <text evidence="1 4 7">Belongs to the pyrroline-5-carboxylate reductase family.</text>
</comment>
<evidence type="ECO:0000256" key="5">
    <source>
        <dbReference type="NCBIfam" id="TIGR00112"/>
    </source>
</evidence>
<keyword evidence="2 4" id="KW-0521">NADP</keyword>
<evidence type="ECO:0000259" key="9">
    <source>
        <dbReference type="Pfam" id="PF14748"/>
    </source>
</evidence>
<dbReference type="RefSeq" id="WP_013255465.1">
    <property type="nucleotide sequence ID" value="NC_014364.1"/>
</dbReference>
<dbReference type="Gene3D" id="1.10.3730.10">
    <property type="entry name" value="ProC C-terminal domain-like"/>
    <property type="match status" value="1"/>
</dbReference>
<evidence type="ECO:0000259" key="8">
    <source>
        <dbReference type="Pfam" id="PF03807"/>
    </source>
</evidence>
<sequence length="270" mass="27604">MHTIGIIGTGVMGTAIATGVHAAHPSTGIVLFDINRKTGQALAEKIGGTFAQSPKDLIQTVKQESGTMVLAVKPQHLEGLAQEIGKDCEGLRLISIAAGRSIQTIEPLFPGSSVIRFMPNIAAQIGKSIVAVAAPEGTAPDFLEEAQTIAKSLGEAVLLDESLIAAFTGVSGSGIAYVFSFIHALALGGTENGIPYPKALTIAVETLLGAGELVKATGANPAELLTRVTSAGGTTIKGIAALEKGAFTSLIMDAVRCATEKAETMEKGKA</sequence>
<comment type="catalytic activity">
    <reaction evidence="4">
        <text>L-proline + NAD(+) = (S)-1-pyrroline-5-carboxylate + NADH + 2 H(+)</text>
        <dbReference type="Rhea" id="RHEA:14105"/>
        <dbReference type="ChEBI" id="CHEBI:15378"/>
        <dbReference type="ChEBI" id="CHEBI:17388"/>
        <dbReference type="ChEBI" id="CHEBI:57540"/>
        <dbReference type="ChEBI" id="CHEBI:57945"/>
        <dbReference type="ChEBI" id="CHEBI:60039"/>
        <dbReference type="EC" id="1.5.1.2"/>
    </reaction>
</comment>
<dbReference type="InterPro" id="IPR028939">
    <property type="entry name" value="P5C_Rdtase_cat_N"/>
</dbReference>
<protein>
    <recommendedName>
        <fullName evidence="4 5">Pyrroline-5-carboxylate reductase</fullName>
        <shortName evidence="4">P5C reductase</shortName>
        <shortName evidence="4">P5CR</shortName>
        <ecNumber evidence="4 5">1.5.1.2</ecNumber>
    </recommendedName>
    <alternativeName>
        <fullName evidence="4">PCA reductase</fullName>
    </alternativeName>
</protein>
<keyword evidence="3 4" id="KW-0560">Oxidoreductase</keyword>
<dbReference type="SUPFAM" id="SSF48179">
    <property type="entry name" value="6-phosphogluconate dehydrogenase C-terminal domain-like"/>
    <property type="match status" value="1"/>
</dbReference>
<dbReference type="FunFam" id="1.10.3730.10:FF:000001">
    <property type="entry name" value="Pyrroline-5-carboxylate reductase"/>
    <property type="match status" value="1"/>
</dbReference>
<dbReference type="Proteomes" id="UP000002318">
    <property type="component" value="Chromosome"/>
</dbReference>
<name>E1R3N5_SEDSS</name>
<evidence type="ECO:0000256" key="1">
    <source>
        <dbReference type="ARBA" id="ARBA00005525"/>
    </source>
</evidence>
<dbReference type="EC" id="1.5.1.2" evidence="4 5"/>
<evidence type="ECO:0000256" key="7">
    <source>
        <dbReference type="RuleBase" id="RU003903"/>
    </source>
</evidence>
<comment type="catalytic activity">
    <reaction evidence="4 7">
        <text>L-proline + NADP(+) = (S)-1-pyrroline-5-carboxylate + NADPH + 2 H(+)</text>
        <dbReference type="Rhea" id="RHEA:14109"/>
        <dbReference type="ChEBI" id="CHEBI:15378"/>
        <dbReference type="ChEBI" id="CHEBI:17388"/>
        <dbReference type="ChEBI" id="CHEBI:57783"/>
        <dbReference type="ChEBI" id="CHEBI:58349"/>
        <dbReference type="ChEBI" id="CHEBI:60039"/>
        <dbReference type="EC" id="1.5.1.2"/>
    </reaction>
</comment>
<dbReference type="InterPro" id="IPR036291">
    <property type="entry name" value="NAD(P)-bd_dom_sf"/>
</dbReference>
<keyword evidence="4 7" id="KW-0641">Proline biosynthesis</keyword>
<keyword evidence="11" id="KW-1185">Reference proteome</keyword>
<dbReference type="HAMAP" id="MF_01925">
    <property type="entry name" value="P5C_reductase"/>
    <property type="match status" value="1"/>
</dbReference>
<feature type="domain" description="Pyrroline-5-carboxylate reductase catalytic N-terminal" evidence="8">
    <location>
        <begin position="3"/>
        <end position="99"/>
    </location>
</feature>
<dbReference type="GO" id="GO:0004735">
    <property type="term" value="F:pyrroline-5-carboxylate reductase activity"/>
    <property type="evidence" value="ECO:0007669"/>
    <property type="project" value="UniProtKB-UniRule"/>
</dbReference>
<evidence type="ECO:0000256" key="2">
    <source>
        <dbReference type="ARBA" id="ARBA00022857"/>
    </source>
</evidence>
<evidence type="ECO:0000256" key="3">
    <source>
        <dbReference type="ARBA" id="ARBA00023002"/>
    </source>
</evidence>
<feature type="binding site" evidence="6">
    <location>
        <begin position="7"/>
        <end position="12"/>
    </location>
    <ligand>
        <name>NADP(+)</name>
        <dbReference type="ChEBI" id="CHEBI:58349"/>
    </ligand>
</feature>
<dbReference type="InterPro" id="IPR053790">
    <property type="entry name" value="P5CR-like_CS"/>
</dbReference>
<dbReference type="OrthoDB" id="9805754at2"/>
<gene>
    <name evidence="4" type="primary">proC</name>
    <name evidence="10" type="ordered locus">Spirs_2903</name>
</gene>
<dbReference type="GO" id="GO:0005737">
    <property type="term" value="C:cytoplasm"/>
    <property type="evidence" value="ECO:0007669"/>
    <property type="project" value="UniProtKB-SubCell"/>
</dbReference>
<dbReference type="Gene3D" id="3.40.50.720">
    <property type="entry name" value="NAD(P)-binding Rossmann-like Domain"/>
    <property type="match status" value="1"/>
</dbReference>
<dbReference type="InterPro" id="IPR000304">
    <property type="entry name" value="Pyrroline-COOH_reductase"/>
</dbReference>
<dbReference type="AlphaFoldDB" id="E1R3N5"/>
<proteinExistence type="inferred from homology"/>
<dbReference type="InterPro" id="IPR008927">
    <property type="entry name" value="6-PGluconate_DH-like_C_sf"/>
</dbReference>
<dbReference type="UniPathway" id="UPA00098">
    <property type="reaction ID" value="UER00361"/>
</dbReference>
<dbReference type="HOGENOM" id="CLU_042344_3_1_12"/>
<dbReference type="EMBL" id="CP002116">
    <property type="protein sequence ID" value="ADK82006.1"/>
    <property type="molecule type" value="Genomic_DNA"/>
</dbReference>
<accession>E1R3N5</accession>
<keyword evidence="4 7" id="KW-0028">Amino-acid biosynthesis</keyword>
<dbReference type="PANTHER" id="PTHR11645">
    <property type="entry name" value="PYRROLINE-5-CARBOXYLATE REDUCTASE"/>
    <property type="match status" value="1"/>
</dbReference>
<dbReference type="Pfam" id="PF03807">
    <property type="entry name" value="F420_oxidored"/>
    <property type="match status" value="1"/>
</dbReference>
<dbReference type="KEGG" id="ssm:Spirs_2903"/>
<dbReference type="GO" id="GO:0055129">
    <property type="term" value="P:L-proline biosynthetic process"/>
    <property type="evidence" value="ECO:0007669"/>
    <property type="project" value="UniProtKB-UniRule"/>
</dbReference>
<comment type="function">
    <text evidence="4">Catalyzes the reduction of 1-pyrroline-5-carboxylate (PCA) to L-proline.</text>
</comment>
<feature type="binding site" evidence="6">
    <location>
        <begin position="71"/>
        <end position="74"/>
    </location>
    <ligand>
        <name>NADP(+)</name>
        <dbReference type="ChEBI" id="CHEBI:58349"/>
    </ligand>
</feature>
<dbReference type="PIRSF" id="PIRSF000193">
    <property type="entry name" value="Pyrrol-5-carb_rd"/>
    <property type="match status" value="1"/>
</dbReference>
<comment type="pathway">
    <text evidence="4 7">Amino-acid biosynthesis; L-proline biosynthesis; L-proline from L-glutamate 5-semialdehyde: step 1/1.</text>
</comment>
<dbReference type="InterPro" id="IPR029036">
    <property type="entry name" value="P5CR_dimer"/>
</dbReference>